<dbReference type="Proteomes" id="UP000175691">
    <property type="component" value="Unassembled WGS sequence"/>
</dbReference>
<keyword evidence="3" id="KW-1185">Reference proteome</keyword>
<feature type="transmembrane region" description="Helical" evidence="1">
    <location>
        <begin position="41"/>
        <end position="61"/>
    </location>
</feature>
<protein>
    <recommendedName>
        <fullName evidence="4">Cardiolipin synthase N-terminal domain-containing protein</fullName>
    </recommendedName>
</protein>
<accession>A0A1E7Z918</accession>
<sequence>MDIATSIFISWFPLLLLIFIFWGIPILVISSSKKVGRSEKLAWIIATLFISWACLLLYLLLAPLKPNDD</sequence>
<organism evidence="2 3">
    <name type="scientific">Alteromonas confluentis</name>
    <dbReference type="NCBI Taxonomy" id="1656094"/>
    <lineage>
        <taxon>Bacteria</taxon>
        <taxon>Pseudomonadati</taxon>
        <taxon>Pseudomonadota</taxon>
        <taxon>Gammaproteobacteria</taxon>
        <taxon>Alteromonadales</taxon>
        <taxon>Alteromonadaceae</taxon>
        <taxon>Alteromonas/Salinimonas group</taxon>
        <taxon>Alteromonas</taxon>
    </lineage>
</organism>
<name>A0A1E7Z918_9ALTE</name>
<dbReference type="EMBL" id="MDHN01000032">
    <property type="protein sequence ID" value="OFC70028.1"/>
    <property type="molecule type" value="Genomic_DNA"/>
</dbReference>
<evidence type="ECO:0008006" key="4">
    <source>
        <dbReference type="Google" id="ProtNLM"/>
    </source>
</evidence>
<proteinExistence type="predicted"/>
<feature type="transmembrane region" description="Helical" evidence="1">
    <location>
        <begin position="6"/>
        <end position="29"/>
    </location>
</feature>
<keyword evidence="1" id="KW-0812">Transmembrane</keyword>
<dbReference type="STRING" id="1656094.BFC18_15740"/>
<evidence type="ECO:0000256" key="1">
    <source>
        <dbReference type="SAM" id="Phobius"/>
    </source>
</evidence>
<comment type="caution">
    <text evidence="2">The sequence shown here is derived from an EMBL/GenBank/DDBJ whole genome shotgun (WGS) entry which is preliminary data.</text>
</comment>
<dbReference type="AlphaFoldDB" id="A0A1E7Z918"/>
<gene>
    <name evidence="2" type="ORF">BFC18_15740</name>
</gene>
<evidence type="ECO:0000313" key="2">
    <source>
        <dbReference type="EMBL" id="OFC70028.1"/>
    </source>
</evidence>
<keyword evidence="1" id="KW-0472">Membrane</keyword>
<keyword evidence="1" id="KW-1133">Transmembrane helix</keyword>
<evidence type="ECO:0000313" key="3">
    <source>
        <dbReference type="Proteomes" id="UP000175691"/>
    </source>
</evidence>
<reference evidence="2 3" key="1">
    <citation type="submission" date="2016-08" db="EMBL/GenBank/DDBJ databases">
        <authorList>
            <person name="Seilhamer J.J."/>
        </authorList>
    </citation>
    <scope>NUCLEOTIDE SEQUENCE [LARGE SCALE GENOMIC DNA]</scope>
    <source>
        <strain evidence="2 3">KCTC 42603</strain>
    </source>
</reference>